<proteinExistence type="predicted"/>
<evidence type="ECO:0000256" key="7">
    <source>
        <dbReference type="ARBA" id="ARBA00022737"/>
    </source>
</evidence>
<dbReference type="PROSITE" id="PS50297">
    <property type="entry name" value="ANK_REP_REGION"/>
    <property type="match status" value="1"/>
</dbReference>
<evidence type="ECO:0000313" key="20">
    <source>
        <dbReference type="RefSeq" id="XP_031428289.1"/>
    </source>
</evidence>
<keyword evidence="13" id="KW-0407">Ion channel</keyword>
<keyword evidence="11" id="KW-0406">Ion transport</keyword>
<dbReference type="GO" id="GO:0005262">
    <property type="term" value="F:calcium channel activity"/>
    <property type="evidence" value="ECO:0007669"/>
    <property type="project" value="UniProtKB-KW"/>
</dbReference>
<evidence type="ECO:0000256" key="17">
    <source>
        <dbReference type="SAM" id="Phobius"/>
    </source>
</evidence>
<sequence length="789" mass="91199">MGTPKGKDRKPFILEVDDRTDEERAQSQEQEAKDHWASALRLGPTEKDKSPMDSEYQEDVGETTPQIKINRKFIKGIRGITGEAAQDKDKFDIKRLFTAVSSGEVAQLEGLEQYLRRAMKYLTDSAYQSKGKTALLKALLNLRDGRNDTVKLLLDITEKMGDLKKFVNAAYTDVYYKGQTALHVAIERRSKYFVELLVEKGADVHAKACGKFFQQLDGPCFYFGELPLSLAACTNQRDIVDFLLENQYQNADVRETDSQGNMVLHALVLVADNSPENTEFIVKMYDHILAKAAQLYPKVKLEEIENKQRLTPIKLAANRGKIELFKHMLHREFQDKETRHLSRKFTEWAYGPVYSSLYDLSSLDTCEKKSVLEIVVYGTESPNRLEMLQVEPLNQLLEEKWKRFGYPIFLFKFVVYVLYLSVFSTVAYFRKDGSAGLPPYPLEDTKEDYFLLAGQLILLLASVYFFFKGFSDFSRKHPTLGTLLIDGFCELLFFIQAVLFLASVALYFCGRMEYLGFMVFCLALSWMNLLYFSRGSKNMGIYSVMIQKMILGDLFRFLFVYMVFLFGFSSAVVTLLEEPETFVPKARFGFVQTNDSTSKKLTYKNFYFTTLELFKFTIGMGDLEFTEQYRYKEVFYVLLISYIVLTTILLLNMLIALMNKTVKKISEESTSIWRLQRAITILDTERCLPQCLKRRLRSGVEKNLGKGNEEDLRWCFRVEEVNWNKWNTCLGIIHEDPGSQDFKIPMTPPRRPGRGRSLRGFLRDFSRRQPQGQQQGQEEEMSLRSLSNI</sequence>
<evidence type="ECO:0000256" key="14">
    <source>
        <dbReference type="ARBA" id="ARBA00036634"/>
    </source>
</evidence>
<dbReference type="NCBIfam" id="TIGR00870">
    <property type="entry name" value="trp"/>
    <property type="match status" value="1"/>
</dbReference>
<dbReference type="PROSITE" id="PS50088">
    <property type="entry name" value="ANK_REPEAT"/>
    <property type="match status" value="1"/>
</dbReference>
<dbReference type="RefSeq" id="XP_031428289.1">
    <property type="nucleotide sequence ID" value="XM_031572429.2"/>
</dbReference>
<dbReference type="CTD" id="7442"/>
<dbReference type="PANTHER" id="PTHR10582:SF5">
    <property type="entry name" value="TRANSIENT RECEPTOR POTENTIAL CATION CHANNEL SUBFAMILY V MEMBER 2"/>
    <property type="match status" value="1"/>
</dbReference>
<dbReference type="Gene3D" id="1.25.40.20">
    <property type="entry name" value="Ankyrin repeat-containing domain"/>
    <property type="match status" value="1"/>
</dbReference>
<evidence type="ECO:0000256" key="15">
    <source>
        <dbReference type="PROSITE-ProRule" id="PRU00023"/>
    </source>
</evidence>
<keyword evidence="8" id="KW-0106">Calcium</keyword>
<feature type="transmembrane region" description="Helical" evidence="17">
    <location>
        <begin position="488"/>
        <end position="508"/>
    </location>
</feature>
<evidence type="ECO:0000256" key="6">
    <source>
        <dbReference type="ARBA" id="ARBA00022692"/>
    </source>
</evidence>
<feature type="transmembrane region" description="Helical" evidence="17">
    <location>
        <begin position="449"/>
        <end position="467"/>
    </location>
</feature>
<reference evidence="20" key="1">
    <citation type="submission" date="2025-08" db="UniProtKB">
        <authorList>
            <consortium name="RefSeq"/>
        </authorList>
    </citation>
    <scope>IDENTIFICATION</scope>
</reference>
<dbReference type="GO" id="GO:0098703">
    <property type="term" value="P:calcium ion import across plasma membrane"/>
    <property type="evidence" value="ECO:0007669"/>
    <property type="project" value="TreeGrafter"/>
</dbReference>
<dbReference type="OrthoDB" id="533508at2759"/>
<feature type="compositionally biased region" description="Basic and acidic residues" evidence="16">
    <location>
        <begin position="1"/>
        <end position="12"/>
    </location>
</feature>
<dbReference type="Pfam" id="PF12796">
    <property type="entry name" value="Ank_2"/>
    <property type="match status" value="1"/>
</dbReference>
<dbReference type="Gene3D" id="1.10.287.70">
    <property type="match status" value="1"/>
</dbReference>
<keyword evidence="20" id="KW-0675">Receptor</keyword>
<evidence type="ECO:0000256" key="10">
    <source>
        <dbReference type="ARBA" id="ARBA00023043"/>
    </source>
</evidence>
<dbReference type="InterPro" id="IPR008347">
    <property type="entry name" value="TrpV1-4"/>
</dbReference>
<evidence type="ECO:0000313" key="19">
    <source>
        <dbReference type="Proteomes" id="UP000515152"/>
    </source>
</evidence>
<dbReference type="InterPro" id="IPR005821">
    <property type="entry name" value="Ion_trans_dom"/>
</dbReference>
<evidence type="ECO:0000256" key="9">
    <source>
        <dbReference type="ARBA" id="ARBA00022989"/>
    </source>
</evidence>
<accession>A0A6P8FPI5</accession>
<evidence type="ECO:0000256" key="11">
    <source>
        <dbReference type="ARBA" id="ARBA00023065"/>
    </source>
</evidence>
<evidence type="ECO:0000256" key="8">
    <source>
        <dbReference type="ARBA" id="ARBA00022837"/>
    </source>
</evidence>
<dbReference type="PANTHER" id="PTHR10582">
    <property type="entry name" value="TRANSIENT RECEPTOR POTENTIAL ION CHANNEL PROTEIN"/>
    <property type="match status" value="1"/>
</dbReference>
<feature type="transmembrane region" description="Helical" evidence="17">
    <location>
        <begin position="634"/>
        <end position="657"/>
    </location>
</feature>
<dbReference type="GeneID" id="105909622"/>
<keyword evidence="7" id="KW-0677">Repeat</keyword>
<keyword evidence="6 17" id="KW-0812">Transmembrane</keyword>
<dbReference type="Proteomes" id="UP000515152">
    <property type="component" value="Chromosome 8"/>
</dbReference>
<dbReference type="InterPro" id="IPR024862">
    <property type="entry name" value="TRPV"/>
</dbReference>
<dbReference type="AlphaFoldDB" id="A0A6P8FPI5"/>
<keyword evidence="3" id="KW-1003">Cell membrane</keyword>
<evidence type="ECO:0000256" key="13">
    <source>
        <dbReference type="ARBA" id="ARBA00023303"/>
    </source>
</evidence>
<dbReference type="Pfam" id="PF00520">
    <property type="entry name" value="Ion_trans"/>
    <property type="match status" value="1"/>
</dbReference>
<keyword evidence="12 17" id="KW-0472">Membrane</keyword>
<feature type="compositionally biased region" description="Basic and acidic residues" evidence="16">
    <location>
        <begin position="21"/>
        <end position="36"/>
    </location>
</feature>
<evidence type="ECO:0000256" key="4">
    <source>
        <dbReference type="ARBA" id="ARBA00022568"/>
    </source>
</evidence>
<dbReference type="PRINTS" id="PR01768">
    <property type="entry name" value="TRPVRECEPTOR"/>
</dbReference>
<dbReference type="PRINTS" id="PR01769">
    <property type="entry name" value="VRL2RECEPTOR"/>
</dbReference>
<dbReference type="KEGG" id="char:105909622"/>
<dbReference type="SMART" id="SM00248">
    <property type="entry name" value="ANK"/>
    <property type="match status" value="4"/>
</dbReference>
<feature type="domain" description="Ion transport" evidence="18">
    <location>
        <begin position="486"/>
        <end position="669"/>
    </location>
</feature>
<keyword evidence="2" id="KW-0813">Transport</keyword>
<comment type="subcellular location">
    <subcellularLocation>
        <location evidence="1">Cell membrane</location>
        <topology evidence="1">Multi-pass membrane protein</topology>
    </subcellularLocation>
</comment>
<dbReference type="InterPro" id="IPR002110">
    <property type="entry name" value="Ankyrin_rpt"/>
</dbReference>
<protein>
    <submittedName>
        <fullName evidence="20">Transient receptor potential cation channel subfamily V member 1</fullName>
    </submittedName>
</protein>
<evidence type="ECO:0000256" key="16">
    <source>
        <dbReference type="SAM" id="MobiDB-lite"/>
    </source>
</evidence>
<organism evidence="19 20">
    <name type="scientific">Clupea harengus</name>
    <name type="common">Atlantic herring</name>
    <dbReference type="NCBI Taxonomy" id="7950"/>
    <lineage>
        <taxon>Eukaryota</taxon>
        <taxon>Metazoa</taxon>
        <taxon>Chordata</taxon>
        <taxon>Craniata</taxon>
        <taxon>Vertebrata</taxon>
        <taxon>Euteleostomi</taxon>
        <taxon>Actinopterygii</taxon>
        <taxon>Neopterygii</taxon>
        <taxon>Teleostei</taxon>
        <taxon>Clupei</taxon>
        <taxon>Clupeiformes</taxon>
        <taxon>Clupeoidei</taxon>
        <taxon>Clupeidae</taxon>
        <taxon>Clupea</taxon>
    </lineage>
</organism>
<feature type="transmembrane region" description="Helical" evidence="17">
    <location>
        <begin position="514"/>
        <end position="533"/>
    </location>
</feature>
<keyword evidence="5" id="KW-0107">Calcium channel</keyword>
<dbReference type="FunFam" id="1.25.40.20:FF:000018">
    <property type="entry name" value="Transient receptor potential cation channel subfamily V member 1"/>
    <property type="match status" value="1"/>
</dbReference>
<keyword evidence="4" id="KW-0109">Calcium transport</keyword>
<evidence type="ECO:0000256" key="3">
    <source>
        <dbReference type="ARBA" id="ARBA00022475"/>
    </source>
</evidence>
<keyword evidence="19" id="KW-1185">Reference proteome</keyword>
<feature type="region of interest" description="Disordered" evidence="16">
    <location>
        <begin position="1"/>
        <end position="62"/>
    </location>
</feature>
<comment type="catalytic activity">
    <reaction evidence="14">
        <text>Ca(2+)(in) = Ca(2+)(out)</text>
        <dbReference type="Rhea" id="RHEA:29671"/>
        <dbReference type="ChEBI" id="CHEBI:29108"/>
    </reaction>
</comment>
<evidence type="ECO:0000256" key="2">
    <source>
        <dbReference type="ARBA" id="ARBA00022448"/>
    </source>
</evidence>
<dbReference type="InterPro" id="IPR008348">
    <property type="entry name" value="TrpV4"/>
</dbReference>
<keyword evidence="9 17" id="KW-1133">Transmembrane helix</keyword>
<evidence type="ECO:0000256" key="5">
    <source>
        <dbReference type="ARBA" id="ARBA00022673"/>
    </source>
</evidence>
<evidence type="ECO:0000256" key="12">
    <source>
        <dbReference type="ARBA" id="ARBA00023136"/>
    </source>
</evidence>
<feature type="transmembrane region" description="Helical" evidence="17">
    <location>
        <begin position="554"/>
        <end position="576"/>
    </location>
</feature>
<feature type="repeat" description="ANK" evidence="15">
    <location>
        <begin position="177"/>
        <end position="209"/>
    </location>
</feature>
<evidence type="ECO:0000256" key="1">
    <source>
        <dbReference type="ARBA" id="ARBA00004651"/>
    </source>
</evidence>
<keyword evidence="10 15" id="KW-0040">ANK repeat</keyword>
<dbReference type="InterPro" id="IPR036770">
    <property type="entry name" value="Ankyrin_rpt-contain_sf"/>
</dbReference>
<dbReference type="SUPFAM" id="SSF48403">
    <property type="entry name" value="Ankyrin repeat"/>
    <property type="match status" value="1"/>
</dbReference>
<evidence type="ECO:0000259" key="18">
    <source>
        <dbReference type="Pfam" id="PF00520"/>
    </source>
</evidence>
<feature type="region of interest" description="Disordered" evidence="16">
    <location>
        <begin position="765"/>
        <end position="789"/>
    </location>
</feature>
<name>A0A6P8FPI5_CLUHA</name>
<gene>
    <name evidence="20" type="primary">trpv1</name>
</gene>
<feature type="transmembrane region" description="Helical" evidence="17">
    <location>
        <begin position="409"/>
        <end position="429"/>
    </location>
</feature>
<dbReference type="GO" id="GO:0005886">
    <property type="term" value="C:plasma membrane"/>
    <property type="evidence" value="ECO:0007669"/>
    <property type="project" value="UniProtKB-SubCell"/>
</dbReference>